<evidence type="ECO:0000256" key="4">
    <source>
        <dbReference type="ARBA" id="ARBA00022692"/>
    </source>
</evidence>
<comment type="caution">
    <text evidence="9">The sequence shown here is derived from an EMBL/GenBank/DDBJ whole genome shotgun (WGS) entry which is preliminary data.</text>
</comment>
<evidence type="ECO:0000256" key="6">
    <source>
        <dbReference type="ARBA" id="ARBA00023136"/>
    </source>
</evidence>
<dbReference type="InterPro" id="IPR045621">
    <property type="entry name" value="BPD_transp_1_N"/>
</dbReference>
<organism evidence="9 10">
    <name type="scientific">Thermobifida cellulosilytica TB100</name>
    <dbReference type="NCBI Taxonomy" id="665004"/>
    <lineage>
        <taxon>Bacteria</taxon>
        <taxon>Bacillati</taxon>
        <taxon>Actinomycetota</taxon>
        <taxon>Actinomycetes</taxon>
        <taxon>Streptosporangiales</taxon>
        <taxon>Nocardiopsidaceae</taxon>
        <taxon>Thermobifida</taxon>
    </lineage>
</organism>
<dbReference type="STRING" id="665004.AC529_08625"/>
<dbReference type="PANTHER" id="PTHR30465:SF0">
    <property type="entry name" value="OLIGOPEPTIDE TRANSPORT SYSTEM PERMEASE PROTEIN APPB"/>
    <property type="match status" value="1"/>
</dbReference>
<comment type="subcellular location">
    <subcellularLocation>
        <location evidence="1 7">Cell membrane</location>
        <topology evidence="1 7">Multi-pass membrane protein</topology>
    </subcellularLocation>
</comment>
<keyword evidence="2 7" id="KW-0813">Transport</keyword>
<dbReference type="Proteomes" id="UP000074382">
    <property type="component" value="Unassembled WGS sequence"/>
</dbReference>
<dbReference type="PANTHER" id="PTHR30465">
    <property type="entry name" value="INNER MEMBRANE ABC TRANSPORTER"/>
    <property type="match status" value="1"/>
</dbReference>
<reference evidence="10" key="1">
    <citation type="journal article" date="2017" name="Acta Aliment.">
        <title>Plant polysaccharide degrading enzyme system of Thermpbifida cellulosilytica TB100 revealed by de novo genome project data.</title>
        <authorList>
            <person name="Toth A."/>
            <person name="Baka E."/>
            <person name="Luzics S."/>
            <person name="Bata-Vidacs I."/>
            <person name="Nagy I."/>
            <person name="Balint B."/>
            <person name="Herceg R."/>
            <person name="Olasz F."/>
            <person name="Wilk T."/>
            <person name="Nagy T."/>
            <person name="Kriszt B."/>
            <person name="Nagy I."/>
            <person name="Kukolya J."/>
        </authorList>
    </citation>
    <scope>NUCLEOTIDE SEQUENCE [LARGE SCALE GENOMIC DNA]</scope>
    <source>
        <strain evidence="10">TB100</strain>
    </source>
</reference>
<feature type="transmembrane region" description="Helical" evidence="7">
    <location>
        <begin position="303"/>
        <end position="329"/>
    </location>
</feature>
<dbReference type="InterPro" id="IPR035906">
    <property type="entry name" value="MetI-like_sf"/>
</dbReference>
<accession>A0A147KIK4</accession>
<evidence type="ECO:0000259" key="8">
    <source>
        <dbReference type="PROSITE" id="PS50928"/>
    </source>
</evidence>
<gene>
    <name evidence="9" type="ORF">AC529_08625</name>
</gene>
<keyword evidence="3" id="KW-1003">Cell membrane</keyword>
<dbReference type="InterPro" id="IPR000515">
    <property type="entry name" value="MetI-like"/>
</dbReference>
<evidence type="ECO:0000256" key="3">
    <source>
        <dbReference type="ARBA" id="ARBA00022475"/>
    </source>
</evidence>
<dbReference type="PROSITE" id="PS50928">
    <property type="entry name" value="ABC_TM1"/>
    <property type="match status" value="1"/>
</dbReference>
<dbReference type="EMBL" id="LGEM01000039">
    <property type="protein sequence ID" value="KUP97111.1"/>
    <property type="molecule type" value="Genomic_DNA"/>
</dbReference>
<feature type="domain" description="ABC transmembrane type-1" evidence="8">
    <location>
        <begin position="117"/>
        <end position="326"/>
    </location>
</feature>
<evidence type="ECO:0000256" key="7">
    <source>
        <dbReference type="RuleBase" id="RU363032"/>
    </source>
</evidence>
<feature type="transmembrane region" description="Helical" evidence="7">
    <location>
        <begin position="257"/>
        <end position="283"/>
    </location>
</feature>
<feature type="transmembrane region" description="Helical" evidence="7">
    <location>
        <begin position="12"/>
        <end position="30"/>
    </location>
</feature>
<feature type="transmembrane region" description="Helical" evidence="7">
    <location>
        <begin position="197"/>
        <end position="216"/>
    </location>
</feature>
<sequence>MLRYILRRLGASVVLLLVVTLMTFVIFYVVPRLAGRTTEQLATMYVGRAPTEAAIQATIQRLNLDQPLVLQFWEFVKGIVVGAEYTFGNDVVQCSAPCFGYSFQTYQEVFPAILDRLPVTFSLGLGAAVLWLLGGVAVGVVSAVKKGSIFDRISMGLALAAVSLPIFFTGQLALAFLVHDWDLFPNARYTPFTEDPVAWASGLMLPWLTLAFLHAAQYARQTRAGMLETMGEDYIRTARAKGLKESRVILKHALRPALTPILTIFGLDVGMVLGGAVLTEQVYSLNGIGRYAVTAIVQSDLPVILGVTLFGAFFIVLCNLAVDLLYPLVDPRVRAAR</sequence>
<name>A0A147KIK4_THECS</name>
<evidence type="ECO:0000313" key="10">
    <source>
        <dbReference type="Proteomes" id="UP000074382"/>
    </source>
</evidence>
<dbReference type="Pfam" id="PF00528">
    <property type="entry name" value="BPD_transp_1"/>
    <property type="match status" value="1"/>
</dbReference>
<keyword evidence="5 7" id="KW-1133">Transmembrane helix</keyword>
<dbReference type="RefSeq" id="WP_068757339.1">
    <property type="nucleotide sequence ID" value="NZ_KQ950183.1"/>
</dbReference>
<feature type="transmembrane region" description="Helical" evidence="7">
    <location>
        <begin position="156"/>
        <end position="177"/>
    </location>
</feature>
<dbReference type="AlphaFoldDB" id="A0A147KIK4"/>
<evidence type="ECO:0000256" key="1">
    <source>
        <dbReference type="ARBA" id="ARBA00004651"/>
    </source>
</evidence>
<dbReference type="SUPFAM" id="SSF161098">
    <property type="entry name" value="MetI-like"/>
    <property type="match status" value="1"/>
</dbReference>
<dbReference type="Gene3D" id="1.10.3720.10">
    <property type="entry name" value="MetI-like"/>
    <property type="match status" value="1"/>
</dbReference>
<keyword evidence="4 7" id="KW-0812">Transmembrane</keyword>
<dbReference type="CDD" id="cd06261">
    <property type="entry name" value="TM_PBP2"/>
    <property type="match status" value="1"/>
</dbReference>
<keyword evidence="6 7" id="KW-0472">Membrane</keyword>
<proteinExistence type="inferred from homology"/>
<evidence type="ECO:0000256" key="2">
    <source>
        <dbReference type="ARBA" id="ARBA00022448"/>
    </source>
</evidence>
<dbReference type="Pfam" id="PF19300">
    <property type="entry name" value="BPD_transp_1_N"/>
    <property type="match status" value="1"/>
</dbReference>
<protein>
    <submittedName>
        <fullName evidence="9">ABC transporter permease</fullName>
    </submittedName>
</protein>
<evidence type="ECO:0000256" key="5">
    <source>
        <dbReference type="ARBA" id="ARBA00022989"/>
    </source>
</evidence>
<dbReference type="GO" id="GO:0055085">
    <property type="term" value="P:transmembrane transport"/>
    <property type="evidence" value="ECO:0007669"/>
    <property type="project" value="InterPro"/>
</dbReference>
<evidence type="ECO:0000313" key="9">
    <source>
        <dbReference type="EMBL" id="KUP97111.1"/>
    </source>
</evidence>
<keyword evidence="10" id="KW-1185">Reference proteome</keyword>
<comment type="similarity">
    <text evidence="7">Belongs to the binding-protein-dependent transport system permease family.</text>
</comment>
<dbReference type="PATRIC" id="fig|665004.4.peg.3063"/>
<feature type="transmembrane region" description="Helical" evidence="7">
    <location>
        <begin position="121"/>
        <end position="144"/>
    </location>
</feature>
<dbReference type="OrthoDB" id="9778910at2"/>
<dbReference type="GO" id="GO:0005886">
    <property type="term" value="C:plasma membrane"/>
    <property type="evidence" value="ECO:0007669"/>
    <property type="project" value="UniProtKB-SubCell"/>
</dbReference>